<dbReference type="RefSeq" id="WP_166104975.1">
    <property type="nucleotide sequence ID" value="NZ_BMMY01000004.1"/>
</dbReference>
<dbReference type="Proteomes" id="UP000515976">
    <property type="component" value="Chromosome"/>
</dbReference>
<evidence type="ECO:0000313" key="2">
    <source>
        <dbReference type="EMBL" id="QNN49767.1"/>
    </source>
</evidence>
<proteinExistence type="predicted"/>
<dbReference type="Pfam" id="PF07336">
    <property type="entry name" value="ABATE"/>
    <property type="match status" value="1"/>
</dbReference>
<dbReference type="PANTHER" id="PTHR35525">
    <property type="entry name" value="BLL6575 PROTEIN"/>
    <property type="match status" value="1"/>
</dbReference>
<dbReference type="SUPFAM" id="SSF160904">
    <property type="entry name" value="Jann2411-like"/>
    <property type="match status" value="1"/>
</dbReference>
<dbReference type="AlphaFoldDB" id="A0A7G9R2E2"/>
<accession>A0A7G9R2E2</accession>
<dbReference type="KEGG" id="pei:H9L10_01320"/>
<name>A0A7G9R2E2_9MICO</name>
<feature type="domain" description="Zinc finger CGNR" evidence="1">
    <location>
        <begin position="138"/>
        <end position="180"/>
    </location>
</feature>
<organism evidence="2 3">
    <name type="scientific">Phycicoccus endophyticus</name>
    <dbReference type="NCBI Taxonomy" id="1690220"/>
    <lineage>
        <taxon>Bacteria</taxon>
        <taxon>Bacillati</taxon>
        <taxon>Actinomycetota</taxon>
        <taxon>Actinomycetes</taxon>
        <taxon>Micrococcales</taxon>
        <taxon>Intrasporangiaceae</taxon>
        <taxon>Phycicoccus</taxon>
    </lineage>
</organism>
<sequence>MVFTHDTDLVLRHAAALVNTAPGRGSSEVEDLPDLAAVRAWMDTWGWTGARPARAGEVAELHEVRARVDRLWVAPLLEQVAEVNALLAESSAVPRLVEHDDQGWHIHATEDGAALPQRVAVEVAMAFIDVIRAGERERLQVCSAHDCEDRYVDLSRNRSRKFCDGTCGTRANVAAYRARKAASSPAP</sequence>
<evidence type="ECO:0000259" key="1">
    <source>
        <dbReference type="Pfam" id="PF11706"/>
    </source>
</evidence>
<dbReference type="PANTHER" id="PTHR35525:SF3">
    <property type="entry name" value="BLL6575 PROTEIN"/>
    <property type="match status" value="1"/>
</dbReference>
<reference evidence="2 3" key="1">
    <citation type="submission" date="2020-08" db="EMBL/GenBank/DDBJ databases">
        <title>Genome sequence of Phycicoccus endophyticus JCM 31784T.</title>
        <authorList>
            <person name="Hyun D.-W."/>
            <person name="Bae J.-W."/>
        </authorList>
    </citation>
    <scope>NUCLEOTIDE SEQUENCE [LARGE SCALE GENOMIC DNA]</scope>
    <source>
        <strain evidence="2 3">JCM 31784</strain>
    </source>
</reference>
<keyword evidence="3" id="KW-1185">Reference proteome</keyword>
<gene>
    <name evidence="2" type="ORF">H9L10_01320</name>
</gene>
<dbReference type="InterPro" id="IPR021005">
    <property type="entry name" value="Znf_CGNR"/>
</dbReference>
<protein>
    <submittedName>
        <fullName evidence="2">CGNR zinc finger domain-containing protein</fullName>
    </submittedName>
</protein>
<dbReference type="InterPro" id="IPR010852">
    <property type="entry name" value="ABATE"/>
</dbReference>
<dbReference type="Gene3D" id="1.10.3300.10">
    <property type="entry name" value="Jann2411-like domain"/>
    <property type="match status" value="1"/>
</dbReference>
<evidence type="ECO:0000313" key="3">
    <source>
        <dbReference type="Proteomes" id="UP000515976"/>
    </source>
</evidence>
<dbReference type="EMBL" id="CP060712">
    <property type="protein sequence ID" value="QNN49767.1"/>
    <property type="molecule type" value="Genomic_DNA"/>
</dbReference>
<dbReference type="InterPro" id="IPR023286">
    <property type="entry name" value="ABATE_dom_sf"/>
</dbReference>
<dbReference type="Pfam" id="PF11706">
    <property type="entry name" value="zf-CGNR"/>
    <property type="match status" value="1"/>
</dbReference>